<dbReference type="Proteomes" id="UP001623852">
    <property type="component" value="Chromosome"/>
</dbReference>
<keyword evidence="2" id="KW-1185">Reference proteome</keyword>
<reference evidence="1 2" key="1">
    <citation type="submission" date="2024-03" db="EMBL/GenBank/DDBJ databases">
        <title>Flavobacterium soyae.</title>
        <authorList>
            <person name="Zheng W."/>
        </authorList>
    </citation>
    <scope>NUCLEOTIDE SEQUENCE [LARGE SCALE GENOMIC DNA]</scope>
    <source>
        <strain evidence="1 2">55</strain>
    </source>
</reference>
<name>A0ABZ2UGW6_9FLAO</name>
<dbReference type="SMART" id="SM00710">
    <property type="entry name" value="PbH1"/>
    <property type="match status" value="4"/>
</dbReference>
<protein>
    <submittedName>
        <fullName evidence="1">Right-handed parallel beta-helix repeat-containing protein</fullName>
    </submittedName>
</protein>
<dbReference type="EMBL" id="CP150845">
    <property type="protein sequence ID" value="WYZ20186.1"/>
    <property type="molecule type" value="Genomic_DNA"/>
</dbReference>
<evidence type="ECO:0000313" key="2">
    <source>
        <dbReference type="Proteomes" id="UP001623852"/>
    </source>
</evidence>
<gene>
    <name evidence="1" type="ORF">AABD74_01700</name>
</gene>
<dbReference type="InterPro" id="IPR011050">
    <property type="entry name" value="Pectin_lyase_fold/virulence"/>
</dbReference>
<dbReference type="RefSeq" id="WP_406844505.1">
    <property type="nucleotide sequence ID" value="NZ_CP150845.1"/>
</dbReference>
<dbReference type="InterPro" id="IPR006626">
    <property type="entry name" value="PbH1"/>
</dbReference>
<proteinExistence type="predicted"/>
<dbReference type="InterPro" id="IPR012334">
    <property type="entry name" value="Pectin_lyas_fold"/>
</dbReference>
<dbReference type="PROSITE" id="PS51257">
    <property type="entry name" value="PROKAR_LIPOPROTEIN"/>
    <property type="match status" value="1"/>
</dbReference>
<accession>A0ABZ2UGW6</accession>
<evidence type="ECO:0000313" key="1">
    <source>
        <dbReference type="EMBL" id="WYZ20186.1"/>
    </source>
</evidence>
<dbReference type="Gene3D" id="2.160.20.10">
    <property type="entry name" value="Single-stranded right-handed beta-helix, Pectin lyase-like"/>
    <property type="match status" value="1"/>
</dbReference>
<dbReference type="SUPFAM" id="SSF51126">
    <property type="entry name" value="Pectin lyase-like"/>
    <property type="match status" value="1"/>
</dbReference>
<organism evidence="1 2">
    <name type="scientific">Flavobacterium soyae</name>
    <dbReference type="NCBI Taxonomy" id="2903098"/>
    <lineage>
        <taxon>Bacteria</taxon>
        <taxon>Pseudomonadati</taxon>
        <taxon>Bacteroidota</taxon>
        <taxon>Flavobacteriia</taxon>
        <taxon>Flavobacteriales</taxon>
        <taxon>Flavobacteriaceae</taxon>
        <taxon>Flavobacterium</taxon>
    </lineage>
</organism>
<sequence>MKNIVLIIFFFFASSCNSQNSKFSYKNVNRKLVYKVDVKKEIARKQFINALAYLPKNYLKDGTVDYTECIQKAIDENRNIILPNFPILISEKGLSLKSNSNIYFDSKSKLIIASNSLPKYQILDVRNLENVVIYNPRLVGDKMKHKGVDGEWGMGINILSSKNITIYNPEISNCWGDGIYIGVLSRDPENIVIKGGLLDNNRRNGISIISGKNINVSNIVVSNTNGTLPMAGIDVEPNENKNVLEKINLTNINTFNNGDAGIALILLNMIGKQFHEVDVNINFHRDYFSKYAVIMGGSKTGYKYPEGIKPLGGAIKIKNSQWNDNSDKVSIAADFKYMTKYHFSNLKVRTNGKDDLEETENRKKKIKERGFFVD</sequence>